<dbReference type="NCBIfam" id="NF005395">
    <property type="entry name" value="PRK06940.1"/>
    <property type="match status" value="1"/>
</dbReference>
<comment type="similarity">
    <text evidence="1">Belongs to the short-chain dehydrogenases/reductases (SDR) family.</text>
</comment>
<organism evidence="3 4">
    <name type="scientific">Streptomyces vulcanius</name>
    <dbReference type="NCBI Taxonomy" id="1441876"/>
    <lineage>
        <taxon>Bacteria</taxon>
        <taxon>Bacillati</taxon>
        <taxon>Actinomycetota</taxon>
        <taxon>Actinomycetes</taxon>
        <taxon>Kitasatosporales</taxon>
        <taxon>Streptomycetaceae</taxon>
        <taxon>Streptomyces</taxon>
    </lineage>
</organism>
<evidence type="ECO:0000313" key="3">
    <source>
        <dbReference type="EMBL" id="MFC4508093.1"/>
    </source>
</evidence>
<dbReference type="Gene3D" id="3.40.50.720">
    <property type="entry name" value="NAD(P)-binding Rossmann-like Domain"/>
    <property type="match status" value="1"/>
</dbReference>
<dbReference type="RefSeq" id="WP_381187121.1">
    <property type="nucleotide sequence ID" value="NZ_JBHSFK010000067.1"/>
</dbReference>
<keyword evidence="2" id="KW-0560">Oxidoreductase</keyword>
<protein>
    <submittedName>
        <fullName evidence="3">SDR family oxidoreductase</fullName>
    </submittedName>
</protein>
<evidence type="ECO:0000313" key="4">
    <source>
        <dbReference type="Proteomes" id="UP001595839"/>
    </source>
</evidence>
<proteinExistence type="inferred from homology"/>
<dbReference type="Pfam" id="PF13561">
    <property type="entry name" value="adh_short_C2"/>
    <property type="match status" value="1"/>
</dbReference>
<dbReference type="PANTHER" id="PTHR24321">
    <property type="entry name" value="DEHYDROGENASES, SHORT CHAIN"/>
    <property type="match status" value="1"/>
</dbReference>
<dbReference type="SUPFAM" id="SSF51735">
    <property type="entry name" value="NAD(P)-binding Rossmann-fold domains"/>
    <property type="match status" value="1"/>
</dbReference>
<evidence type="ECO:0000256" key="1">
    <source>
        <dbReference type="ARBA" id="ARBA00006484"/>
    </source>
</evidence>
<comment type="caution">
    <text evidence="3">The sequence shown here is derived from an EMBL/GenBank/DDBJ whole genome shotgun (WGS) entry which is preliminary data.</text>
</comment>
<accession>A0ABV9BCX0</accession>
<dbReference type="Proteomes" id="UP001595839">
    <property type="component" value="Unassembled WGS sequence"/>
</dbReference>
<name>A0ABV9BCX0_9ACTN</name>
<reference evidence="4" key="1">
    <citation type="journal article" date="2019" name="Int. J. Syst. Evol. Microbiol.">
        <title>The Global Catalogue of Microorganisms (GCM) 10K type strain sequencing project: providing services to taxonomists for standard genome sequencing and annotation.</title>
        <authorList>
            <consortium name="The Broad Institute Genomics Platform"/>
            <consortium name="The Broad Institute Genome Sequencing Center for Infectious Disease"/>
            <person name="Wu L."/>
            <person name="Ma J."/>
        </authorList>
    </citation>
    <scope>NUCLEOTIDE SEQUENCE [LARGE SCALE GENOMIC DNA]</scope>
    <source>
        <strain evidence="4">CGMCC 4.7177</strain>
    </source>
</reference>
<evidence type="ECO:0000256" key="2">
    <source>
        <dbReference type="ARBA" id="ARBA00023002"/>
    </source>
</evidence>
<dbReference type="PANTHER" id="PTHR24321:SF8">
    <property type="entry name" value="ESTRADIOL 17-BETA-DEHYDROGENASE 8-RELATED"/>
    <property type="match status" value="1"/>
</dbReference>
<dbReference type="PRINTS" id="PR00081">
    <property type="entry name" value="GDHRDH"/>
</dbReference>
<dbReference type="EMBL" id="JBHSFK010000067">
    <property type="protein sequence ID" value="MFC4508093.1"/>
    <property type="molecule type" value="Genomic_DNA"/>
</dbReference>
<keyword evidence="4" id="KW-1185">Reference proteome</keyword>
<sequence length="277" mass="28282">MDREVLVVIGVGGMGQEMARRQGTGRTVFLADFNKATMDTAADALRGDDYDIVAQHVDVSSRVSVTALAEAAAARGRVAQVAHTAGLSPVQASASAILQVDLLGVALVLEEFGRVIAPGGAGVVIASMAGHLAQSLTPQEEHALAYAPADELLELPYVSAARAANPGSAYSVAKRANLLRVQGASLTWGERGARVNSISPCIISTPMGRQELAGDTGQHMRAMVDASGTGRLGTPNDIADAAAFLLGPASTFVTGTDLLVDGGVVAALRSGQLRSAA</sequence>
<gene>
    <name evidence="3" type="ORF">ACFPIH_53360</name>
</gene>
<dbReference type="InterPro" id="IPR002347">
    <property type="entry name" value="SDR_fam"/>
</dbReference>
<dbReference type="InterPro" id="IPR036291">
    <property type="entry name" value="NAD(P)-bd_dom_sf"/>
</dbReference>
<dbReference type="Pfam" id="PF00106">
    <property type="entry name" value="adh_short"/>
    <property type="match status" value="1"/>
</dbReference>